<keyword evidence="1" id="KW-0472">Membrane</keyword>
<accession>A0A926VE00</accession>
<proteinExistence type="predicted"/>
<gene>
    <name evidence="2" type="ORF">H6G03_12130</name>
</gene>
<dbReference type="AlphaFoldDB" id="A0A926VE00"/>
<reference evidence="2" key="2">
    <citation type="submission" date="2020-08" db="EMBL/GenBank/DDBJ databases">
        <authorList>
            <person name="Chen M."/>
            <person name="Teng W."/>
            <person name="Zhao L."/>
            <person name="Hu C."/>
            <person name="Zhou Y."/>
            <person name="Han B."/>
            <person name="Song L."/>
            <person name="Shu W."/>
        </authorList>
    </citation>
    <scope>NUCLEOTIDE SEQUENCE</scope>
    <source>
        <strain evidence="2">FACHB-1375</strain>
    </source>
</reference>
<evidence type="ECO:0000256" key="1">
    <source>
        <dbReference type="SAM" id="Phobius"/>
    </source>
</evidence>
<feature type="transmembrane region" description="Helical" evidence="1">
    <location>
        <begin position="40"/>
        <end position="64"/>
    </location>
</feature>
<feature type="transmembrane region" description="Helical" evidence="1">
    <location>
        <begin position="84"/>
        <end position="105"/>
    </location>
</feature>
<protein>
    <submittedName>
        <fullName evidence="2">Uncharacterized protein</fullName>
    </submittedName>
</protein>
<evidence type="ECO:0000313" key="3">
    <source>
        <dbReference type="Proteomes" id="UP000641646"/>
    </source>
</evidence>
<name>A0A926VE00_9CYAN</name>
<evidence type="ECO:0000313" key="2">
    <source>
        <dbReference type="EMBL" id="MBD2181845.1"/>
    </source>
</evidence>
<comment type="caution">
    <text evidence="2">The sequence shown here is derived from an EMBL/GenBank/DDBJ whole genome shotgun (WGS) entry which is preliminary data.</text>
</comment>
<keyword evidence="3" id="KW-1185">Reference proteome</keyword>
<reference evidence="2" key="1">
    <citation type="journal article" date="2015" name="ISME J.">
        <title>Draft Genome Sequence of Streptomyces incarnatus NRRL8089, which Produces the Nucleoside Antibiotic Sinefungin.</title>
        <authorList>
            <person name="Oshima K."/>
            <person name="Hattori M."/>
            <person name="Shimizu H."/>
            <person name="Fukuda K."/>
            <person name="Nemoto M."/>
            <person name="Inagaki K."/>
            <person name="Tamura T."/>
        </authorList>
    </citation>
    <scope>NUCLEOTIDE SEQUENCE</scope>
    <source>
        <strain evidence="2">FACHB-1375</strain>
    </source>
</reference>
<dbReference type="EMBL" id="JACJPW010000027">
    <property type="protein sequence ID" value="MBD2181845.1"/>
    <property type="molecule type" value="Genomic_DNA"/>
</dbReference>
<sequence length="211" mass="22668">MPLPNFLPNKTRGFNTELALNQIPIELLMHAASGLLFVDLLIGFTFSNLILFVLFLFGSAALIWRHEFNKFLTKIARGVSRGHIRMGAVLFLVMATIWFLTLSAAPAHAQFFVNTEQWLRQSFPIGGQGGAGGAGGAGGTDIYALVFNTLRAIFVLYLAISLVRVIAAARNDEDWQNLARTPLIILVVVTLGDILATLITGQGTGGGGGTP</sequence>
<organism evidence="2 3">
    <name type="scientific">Aerosakkonema funiforme FACHB-1375</name>
    <dbReference type="NCBI Taxonomy" id="2949571"/>
    <lineage>
        <taxon>Bacteria</taxon>
        <taxon>Bacillati</taxon>
        <taxon>Cyanobacteriota</taxon>
        <taxon>Cyanophyceae</taxon>
        <taxon>Oscillatoriophycideae</taxon>
        <taxon>Aerosakkonematales</taxon>
        <taxon>Aerosakkonemataceae</taxon>
        <taxon>Aerosakkonema</taxon>
    </lineage>
</organism>
<keyword evidence="1" id="KW-0812">Transmembrane</keyword>
<feature type="transmembrane region" description="Helical" evidence="1">
    <location>
        <begin position="142"/>
        <end position="166"/>
    </location>
</feature>
<keyword evidence="1" id="KW-1133">Transmembrane helix</keyword>
<dbReference type="Proteomes" id="UP000641646">
    <property type="component" value="Unassembled WGS sequence"/>
</dbReference>
<feature type="transmembrane region" description="Helical" evidence="1">
    <location>
        <begin position="178"/>
        <end position="199"/>
    </location>
</feature>